<evidence type="ECO:0000256" key="8">
    <source>
        <dbReference type="ARBA" id="ARBA00022741"/>
    </source>
</evidence>
<keyword evidence="6 14" id="KW-0808">Transferase</keyword>
<evidence type="ECO:0000256" key="7">
    <source>
        <dbReference type="ARBA" id="ARBA00022723"/>
    </source>
</evidence>
<comment type="similarity">
    <text evidence="4 14">Belongs to the pyruvate kinase family.</text>
</comment>
<dbReference type="EC" id="2.7.1.40" evidence="5 14"/>
<comment type="cofactor">
    <cofactor evidence="2">
        <name>K(+)</name>
        <dbReference type="ChEBI" id="CHEBI:29103"/>
    </cofactor>
</comment>
<keyword evidence="12 14" id="KW-0324">Glycolysis</keyword>
<evidence type="ECO:0000256" key="10">
    <source>
        <dbReference type="ARBA" id="ARBA00022840"/>
    </source>
</evidence>
<dbReference type="NCBIfam" id="TIGR01064">
    <property type="entry name" value="pyruv_kin"/>
    <property type="match status" value="1"/>
</dbReference>
<dbReference type="InterPro" id="IPR015806">
    <property type="entry name" value="Pyrv_Knase_insert_dom_sf"/>
</dbReference>
<keyword evidence="13 17" id="KW-0670">Pyruvate</keyword>
<protein>
    <recommendedName>
        <fullName evidence="5 14">Pyruvate kinase</fullName>
        <ecNumber evidence="5 14">2.7.1.40</ecNumber>
    </recommendedName>
</protein>
<dbReference type="Proteomes" id="UP000019335">
    <property type="component" value="Chromosome 2"/>
</dbReference>
<feature type="domain" description="Pyruvate kinase C-terminal" evidence="16">
    <location>
        <begin position="435"/>
        <end position="541"/>
    </location>
</feature>
<keyword evidence="9 14" id="KW-0418">Kinase</keyword>
<evidence type="ECO:0000313" key="18">
    <source>
        <dbReference type="Proteomes" id="UP000019335"/>
    </source>
</evidence>
<dbReference type="InterPro" id="IPR040442">
    <property type="entry name" value="Pyrv_kinase-like_dom_sf"/>
</dbReference>
<dbReference type="GO" id="GO:0004743">
    <property type="term" value="F:pyruvate kinase activity"/>
    <property type="evidence" value="ECO:0007669"/>
    <property type="project" value="UniProtKB-EC"/>
</dbReference>
<dbReference type="Gene3D" id="3.40.1380.20">
    <property type="entry name" value="Pyruvate kinase, C-terminal domain"/>
    <property type="match status" value="1"/>
</dbReference>
<keyword evidence="7" id="KW-0479">Metal-binding</keyword>
<dbReference type="InterPro" id="IPR015813">
    <property type="entry name" value="Pyrv/PenolPyrv_kinase-like_dom"/>
</dbReference>
<gene>
    <name evidence="17" type="primary">PYK</name>
    <name evidence="17" type="ORF">Naga_100200g7</name>
</gene>
<dbReference type="InterPro" id="IPR011037">
    <property type="entry name" value="Pyrv_Knase-like_insert_dom_sf"/>
</dbReference>
<accession>W7TV27</accession>
<dbReference type="FunFam" id="3.20.20.60:FF:000025">
    <property type="entry name" value="Pyruvate kinase"/>
    <property type="match status" value="1"/>
</dbReference>
<sequence>MLLLRAAARRCVTKCPSAVLQPRVNDSSFILVPNRPKVDYIPSFEESRKSLTKIVATIGPASEQFPELQACVKSGMRIMRLNFSHATYEEASLRIQNLRKSHGVHSQAIGAAFNLRAVLLDIQGPKIRTGSFKEGSILLKQGQEYELTTDESVKLSGDEKRFYVDYKPLFTSTKKGDPVLIDDGNVVLEVVGHREDGQGVLCRALNSGKIKNRRGVNVPKSKVDLPALTTKDKADLSFGIQNDVDFVAASFVRKAQDILDIRAYLKEEMSKFWPATHLLPKIIAKVESTEAIQNYEEIMQAADGIMVARGDLGVEIDQADVTNMQKMMIRRCRSVGKPVIVATQMLESMQINPRPTRAEVSDVTNAVYDGADCVMLSGESAQGKYPVESVATMRSIIDAAETWISRNPVHQHKLILRNMEKHETGIMDAPASFYDAAASAAVQAAFRLKAKCIIVHTEEGTLARTVAKYHPFVPCMCFTGSQKVAKQLIIHRGLHPIVIPNGHLWRENKAAVLDHARRLGFVQRGDRVVVLTGELQHEGSNMTSGTYFMDVK</sequence>
<dbReference type="NCBIfam" id="NF004978">
    <property type="entry name" value="PRK06354.1"/>
    <property type="match status" value="1"/>
</dbReference>
<comment type="catalytic activity">
    <reaction evidence="14">
        <text>pyruvate + ATP = phosphoenolpyruvate + ADP + H(+)</text>
        <dbReference type="Rhea" id="RHEA:18157"/>
        <dbReference type="ChEBI" id="CHEBI:15361"/>
        <dbReference type="ChEBI" id="CHEBI:15378"/>
        <dbReference type="ChEBI" id="CHEBI:30616"/>
        <dbReference type="ChEBI" id="CHEBI:58702"/>
        <dbReference type="ChEBI" id="CHEBI:456216"/>
        <dbReference type="EC" id="2.7.1.40"/>
    </reaction>
</comment>
<evidence type="ECO:0000256" key="1">
    <source>
        <dbReference type="ARBA" id="ARBA00001946"/>
    </source>
</evidence>
<evidence type="ECO:0000313" key="17">
    <source>
        <dbReference type="EMBL" id="EWM29972.1"/>
    </source>
</evidence>
<dbReference type="GO" id="GO:0016301">
    <property type="term" value="F:kinase activity"/>
    <property type="evidence" value="ECO:0007669"/>
    <property type="project" value="UniProtKB-KW"/>
</dbReference>
<dbReference type="InterPro" id="IPR015793">
    <property type="entry name" value="Pyrv_Knase_brl"/>
</dbReference>
<evidence type="ECO:0000256" key="11">
    <source>
        <dbReference type="ARBA" id="ARBA00022842"/>
    </source>
</evidence>
<dbReference type="SUPFAM" id="SSF51621">
    <property type="entry name" value="Phosphoenolpyruvate/pyruvate domain"/>
    <property type="match status" value="1"/>
</dbReference>
<dbReference type="Gene3D" id="3.20.20.60">
    <property type="entry name" value="Phosphoenolpyruvate-binding domains"/>
    <property type="match status" value="1"/>
</dbReference>
<comment type="cofactor">
    <cofactor evidence="1">
        <name>Mg(2+)</name>
        <dbReference type="ChEBI" id="CHEBI:18420"/>
    </cofactor>
</comment>
<dbReference type="SUPFAM" id="SSF50800">
    <property type="entry name" value="PK beta-barrel domain-like"/>
    <property type="match status" value="1"/>
</dbReference>
<organism evidence="17 18">
    <name type="scientific">Nannochloropsis gaditana</name>
    <dbReference type="NCBI Taxonomy" id="72520"/>
    <lineage>
        <taxon>Eukaryota</taxon>
        <taxon>Sar</taxon>
        <taxon>Stramenopiles</taxon>
        <taxon>Ochrophyta</taxon>
        <taxon>Eustigmatophyceae</taxon>
        <taxon>Eustigmatales</taxon>
        <taxon>Monodopsidaceae</taxon>
        <taxon>Nannochloropsis</taxon>
    </lineage>
</organism>
<dbReference type="PANTHER" id="PTHR11817">
    <property type="entry name" value="PYRUVATE KINASE"/>
    <property type="match status" value="1"/>
</dbReference>
<dbReference type="InterPro" id="IPR015795">
    <property type="entry name" value="Pyrv_Knase_C"/>
</dbReference>
<evidence type="ECO:0000256" key="5">
    <source>
        <dbReference type="ARBA" id="ARBA00012142"/>
    </source>
</evidence>
<comment type="caution">
    <text evidence="17">The sequence shown here is derived from an EMBL/GenBank/DDBJ whole genome shotgun (WGS) entry which is preliminary data.</text>
</comment>
<keyword evidence="11 14" id="KW-0460">Magnesium</keyword>
<dbReference type="Pfam" id="PF02887">
    <property type="entry name" value="PK_C"/>
    <property type="match status" value="1"/>
</dbReference>
<evidence type="ECO:0000259" key="15">
    <source>
        <dbReference type="Pfam" id="PF00224"/>
    </source>
</evidence>
<evidence type="ECO:0000256" key="9">
    <source>
        <dbReference type="ARBA" id="ARBA00022777"/>
    </source>
</evidence>
<evidence type="ECO:0000256" key="13">
    <source>
        <dbReference type="ARBA" id="ARBA00023317"/>
    </source>
</evidence>
<comment type="pathway">
    <text evidence="3 14">Carbohydrate degradation; glycolysis; pyruvate from D-glyceraldehyde 3-phosphate: step 5/5.</text>
</comment>
<dbReference type="GO" id="GO:0005524">
    <property type="term" value="F:ATP binding"/>
    <property type="evidence" value="ECO:0007669"/>
    <property type="project" value="UniProtKB-KW"/>
</dbReference>
<dbReference type="InterPro" id="IPR036918">
    <property type="entry name" value="Pyrv_Knase_C_sf"/>
</dbReference>
<evidence type="ECO:0000256" key="4">
    <source>
        <dbReference type="ARBA" id="ARBA00008663"/>
    </source>
</evidence>
<evidence type="ECO:0000256" key="3">
    <source>
        <dbReference type="ARBA" id="ARBA00004997"/>
    </source>
</evidence>
<dbReference type="Gene3D" id="2.40.33.10">
    <property type="entry name" value="PK beta-barrel domain-like"/>
    <property type="match status" value="1"/>
</dbReference>
<evidence type="ECO:0000256" key="6">
    <source>
        <dbReference type="ARBA" id="ARBA00022679"/>
    </source>
</evidence>
<dbReference type="FunFam" id="2.40.33.10:FF:000001">
    <property type="entry name" value="Pyruvate kinase"/>
    <property type="match status" value="1"/>
</dbReference>
<dbReference type="PRINTS" id="PR01050">
    <property type="entry name" value="PYRUVTKNASE"/>
</dbReference>
<dbReference type="SUPFAM" id="SSF52935">
    <property type="entry name" value="PK C-terminal domain-like"/>
    <property type="match status" value="1"/>
</dbReference>
<dbReference type="AlphaFoldDB" id="W7TV27"/>
<proteinExistence type="inferred from homology"/>
<dbReference type="GO" id="GO:0000287">
    <property type="term" value="F:magnesium ion binding"/>
    <property type="evidence" value="ECO:0007669"/>
    <property type="project" value="InterPro"/>
</dbReference>
<dbReference type="UniPathway" id="UPA00109">
    <property type="reaction ID" value="UER00188"/>
</dbReference>
<feature type="domain" description="Pyruvate kinase barrel" evidence="15">
    <location>
        <begin position="52"/>
        <end position="390"/>
    </location>
</feature>
<evidence type="ECO:0000256" key="14">
    <source>
        <dbReference type="RuleBase" id="RU000504"/>
    </source>
</evidence>
<dbReference type="InterPro" id="IPR001697">
    <property type="entry name" value="Pyr_Knase"/>
</dbReference>
<dbReference type="GO" id="GO:0030955">
    <property type="term" value="F:potassium ion binding"/>
    <property type="evidence" value="ECO:0007669"/>
    <property type="project" value="InterPro"/>
</dbReference>
<evidence type="ECO:0000256" key="12">
    <source>
        <dbReference type="ARBA" id="ARBA00023152"/>
    </source>
</evidence>
<evidence type="ECO:0000256" key="2">
    <source>
        <dbReference type="ARBA" id="ARBA00001958"/>
    </source>
</evidence>
<reference evidence="17 18" key="1">
    <citation type="journal article" date="2014" name="Mol. Plant">
        <title>Chromosome Scale Genome Assembly and Transcriptome Profiling of Nannochloropsis gaditana in Nitrogen Depletion.</title>
        <authorList>
            <person name="Corteggiani Carpinelli E."/>
            <person name="Telatin A."/>
            <person name="Vitulo N."/>
            <person name="Forcato C."/>
            <person name="D'Angelo M."/>
            <person name="Schiavon R."/>
            <person name="Vezzi A."/>
            <person name="Giacometti G.M."/>
            <person name="Morosinotto T."/>
            <person name="Valle G."/>
        </authorList>
    </citation>
    <scope>NUCLEOTIDE SEQUENCE [LARGE SCALE GENOMIC DNA]</scope>
    <source>
        <strain evidence="17 18">B-31</strain>
    </source>
</reference>
<evidence type="ECO:0000259" key="16">
    <source>
        <dbReference type="Pfam" id="PF02887"/>
    </source>
</evidence>
<dbReference type="NCBIfam" id="NF004491">
    <property type="entry name" value="PRK05826.1"/>
    <property type="match status" value="1"/>
</dbReference>
<dbReference type="Pfam" id="PF00224">
    <property type="entry name" value="PK"/>
    <property type="match status" value="1"/>
</dbReference>
<keyword evidence="10" id="KW-0067">ATP-binding</keyword>
<dbReference type="EMBL" id="AZIL01000096">
    <property type="protein sequence ID" value="EWM29972.1"/>
    <property type="molecule type" value="Genomic_DNA"/>
</dbReference>
<keyword evidence="8" id="KW-0547">Nucleotide-binding</keyword>
<keyword evidence="18" id="KW-1185">Reference proteome</keyword>
<name>W7TV27_9STRA</name>
<dbReference type="OrthoDB" id="108365at2759"/>